<dbReference type="Proteomes" id="UP001219568">
    <property type="component" value="Unassembled WGS sequence"/>
</dbReference>
<organism evidence="3 4">
    <name type="scientific">Penicillium canescens</name>
    <dbReference type="NCBI Taxonomy" id="5083"/>
    <lineage>
        <taxon>Eukaryota</taxon>
        <taxon>Fungi</taxon>
        <taxon>Dikarya</taxon>
        <taxon>Ascomycota</taxon>
        <taxon>Pezizomycotina</taxon>
        <taxon>Eurotiomycetes</taxon>
        <taxon>Eurotiomycetidae</taxon>
        <taxon>Eurotiales</taxon>
        <taxon>Aspergillaceae</taxon>
        <taxon>Penicillium</taxon>
    </lineage>
</organism>
<evidence type="ECO:0000313" key="3">
    <source>
        <dbReference type="EMBL" id="KAJ6023365.1"/>
    </source>
</evidence>
<keyword evidence="2" id="KW-0539">Nucleus</keyword>
<gene>
    <name evidence="3" type="ORF">N7460_013760</name>
</gene>
<evidence type="ECO:0000256" key="1">
    <source>
        <dbReference type="ARBA" id="ARBA00004123"/>
    </source>
</evidence>
<keyword evidence="4" id="KW-1185">Reference proteome</keyword>
<evidence type="ECO:0000256" key="2">
    <source>
        <dbReference type="ARBA" id="ARBA00023242"/>
    </source>
</evidence>
<name>A0AAD6N2J2_PENCN</name>
<dbReference type="EMBL" id="JAQJZL010000016">
    <property type="protein sequence ID" value="KAJ6023365.1"/>
    <property type="molecule type" value="Genomic_DNA"/>
</dbReference>
<comment type="caution">
    <text evidence="3">The sequence shown here is derived from an EMBL/GenBank/DDBJ whole genome shotgun (WGS) entry which is preliminary data.</text>
</comment>
<comment type="subcellular location">
    <subcellularLocation>
        <location evidence="1">Nucleus</location>
    </subcellularLocation>
</comment>
<evidence type="ECO:0000313" key="4">
    <source>
        <dbReference type="Proteomes" id="UP001219568"/>
    </source>
</evidence>
<reference evidence="3" key="2">
    <citation type="submission" date="2023-01" db="EMBL/GenBank/DDBJ databases">
        <authorList>
            <person name="Petersen C."/>
        </authorList>
    </citation>
    <scope>NUCLEOTIDE SEQUENCE</scope>
    <source>
        <strain evidence="3">IBT 15450</strain>
    </source>
</reference>
<protein>
    <submittedName>
        <fullName evidence="3">Uncharacterized protein</fullName>
    </submittedName>
</protein>
<reference evidence="3" key="1">
    <citation type="journal article" date="2023" name="IMA Fungus">
        <title>Comparative genomic study of the Penicillium genus elucidates a diverse pangenome and 15 lateral gene transfer events.</title>
        <authorList>
            <person name="Petersen C."/>
            <person name="Sorensen T."/>
            <person name="Nielsen M.R."/>
            <person name="Sondergaard T.E."/>
            <person name="Sorensen J.L."/>
            <person name="Fitzpatrick D.A."/>
            <person name="Frisvad J.C."/>
            <person name="Nielsen K.L."/>
        </authorList>
    </citation>
    <scope>NUCLEOTIDE SEQUENCE</scope>
    <source>
        <strain evidence="3">IBT 15450</strain>
    </source>
</reference>
<dbReference type="InterPro" id="IPR021858">
    <property type="entry name" value="Fun_TF"/>
</dbReference>
<dbReference type="AlphaFoldDB" id="A0AAD6N2J2"/>
<dbReference type="PANTHER" id="PTHR37534:SF46">
    <property type="entry name" value="ZN(II)2CYS6 TRANSCRIPTION FACTOR (EUROFUNG)"/>
    <property type="match status" value="1"/>
</dbReference>
<dbReference type="PANTHER" id="PTHR37534">
    <property type="entry name" value="TRANSCRIPTIONAL ACTIVATOR PROTEIN UGA3"/>
    <property type="match status" value="1"/>
</dbReference>
<accession>A0AAD6N2J2</accession>
<proteinExistence type="predicted"/>
<sequence>MDCSQDTTCYGAASSEPFELHRSGLVLSGPENQAIRLLIRISRVRFTTINESGVPFLDELLKLAKSHRSIRTALLALADRLRATVYPSSTFDTVDGEQSQPQLWSPKTSSLESYHDALIGLRENIACLHIVEASHDVALEVLGSVLLLTIAGFPRNMRAEGAHDWSFHVTGMISLIESLDTDVTGGTGLGRLVKEMAAHLDIGVFSLGRPGNSRRAWLEWNICPPGTPCESDFSSLEVIAGYPKSLLTIVATMSAVLEDMNLPDCPASLRTLVRKLYDATLVGQGTGSSVPGPIATPTDDTHAQMLNMLEIVLVLWRPPNLPTRISMPVAFALTSAWEIMRKAALLYLWRGGFCTSVFVPIFSDRKDVTAKFIREMLLGFRALLNLVDEQRITIMNVMTWPLLVVANECGNNPGLQGEILSLLQRMQQCFGIEHLTHLATLLQELWRRFESYSHSSGMLSWSSNYLHLDNLSREFQLCLPLL</sequence>
<dbReference type="Pfam" id="PF11951">
    <property type="entry name" value="Fungal_trans_2"/>
    <property type="match status" value="1"/>
</dbReference>
<dbReference type="GO" id="GO:0005634">
    <property type="term" value="C:nucleus"/>
    <property type="evidence" value="ECO:0007669"/>
    <property type="project" value="UniProtKB-SubCell"/>
</dbReference>